<reference evidence="3" key="1">
    <citation type="journal article" date="2019" name="Int. J. Syst. Evol. Microbiol.">
        <title>The Global Catalogue of Microorganisms (GCM) 10K type strain sequencing project: providing services to taxonomists for standard genome sequencing and annotation.</title>
        <authorList>
            <consortium name="The Broad Institute Genomics Platform"/>
            <consortium name="The Broad Institute Genome Sequencing Center for Infectious Disease"/>
            <person name="Wu L."/>
            <person name="Ma J."/>
        </authorList>
    </citation>
    <scope>NUCLEOTIDE SEQUENCE [LARGE SCALE GENOMIC DNA]</scope>
    <source>
        <strain evidence="3">JCM 16546</strain>
    </source>
</reference>
<accession>A0ABP7BIF2</accession>
<organism evidence="2 3">
    <name type="scientific">Microbacterium marinilacus</name>
    <dbReference type="NCBI Taxonomy" id="415209"/>
    <lineage>
        <taxon>Bacteria</taxon>
        <taxon>Bacillati</taxon>
        <taxon>Actinomycetota</taxon>
        <taxon>Actinomycetes</taxon>
        <taxon>Micrococcales</taxon>
        <taxon>Microbacteriaceae</taxon>
        <taxon>Microbacterium</taxon>
    </lineage>
</organism>
<evidence type="ECO:0000256" key="1">
    <source>
        <dbReference type="SAM" id="MobiDB-lite"/>
    </source>
</evidence>
<feature type="compositionally biased region" description="Low complexity" evidence="1">
    <location>
        <begin position="99"/>
        <end position="111"/>
    </location>
</feature>
<feature type="region of interest" description="Disordered" evidence="1">
    <location>
        <begin position="94"/>
        <end position="115"/>
    </location>
</feature>
<name>A0ABP7BIF2_9MICO</name>
<sequence>MPTYAGEGVTMTDDAAAAYAAARGEMIARLMAAAAQSAPRVPRRGEGRSADGDATVGVDERGFVEHVSFGRDIARLDATELAAATLEAIRAAQDDARGDAPAASPAAGGAVRRLHDDSFARTADELLRGAKGEGR</sequence>
<evidence type="ECO:0008006" key="4">
    <source>
        <dbReference type="Google" id="ProtNLM"/>
    </source>
</evidence>
<comment type="caution">
    <text evidence="2">The sequence shown here is derived from an EMBL/GenBank/DDBJ whole genome shotgun (WGS) entry which is preliminary data.</text>
</comment>
<dbReference type="EMBL" id="BAAAYV010000009">
    <property type="protein sequence ID" value="GAA3659425.1"/>
    <property type="molecule type" value="Genomic_DNA"/>
</dbReference>
<keyword evidence="3" id="KW-1185">Reference proteome</keyword>
<protein>
    <recommendedName>
        <fullName evidence="4">YbaB/EbfC family DNA-binding protein</fullName>
    </recommendedName>
</protein>
<evidence type="ECO:0000313" key="2">
    <source>
        <dbReference type="EMBL" id="GAA3659425.1"/>
    </source>
</evidence>
<proteinExistence type="predicted"/>
<evidence type="ECO:0000313" key="3">
    <source>
        <dbReference type="Proteomes" id="UP001410795"/>
    </source>
</evidence>
<dbReference type="Proteomes" id="UP001410795">
    <property type="component" value="Unassembled WGS sequence"/>
</dbReference>
<gene>
    <name evidence="2" type="ORF">GCM10022202_20170</name>
</gene>
<feature type="region of interest" description="Disordered" evidence="1">
    <location>
        <begin position="36"/>
        <end position="55"/>
    </location>
</feature>